<proteinExistence type="predicted"/>
<organism evidence="2 3">
    <name type="scientific">Portunus trituberculatus</name>
    <name type="common">Swimming crab</name>
    <name type="synonym">Neptunus trituberculatus</name>
    <dbReference type="NCBI Taxonomy" id="210409"/>
    <lineage>
        <taxon>Eukaryota</taxon>
        <taxon>Metazoa</taxon>
        <taxon>Ecdysozoa</taxon>
        <taxon>Arthropoda</taxon>
        <taxon>Crustacea</taxon>
        <taxon>Multicrustacea</taxon>
        <taxon>Malacostraca</taxon>
        <taxon>Eumalacostraca</taxon>
        <taxon>Eucarida</taxon>
        <taxon>Decapoda</taxon>
        <taxon>Pleocyemata</taxon>
        <taxon>Brachyura</taxon>
        <taxon>Eubrachyura</taxon>
        <taxon>Portunoidea</taxon>
        <taxon>Portunidae</taxon>
        <taxon>Portuninae</taxon>
        <taxon>Portunus</taxon>
    </lineage>
</organism>
<comment type="caution">
    <text evidence="2">The sequence shown here is derived from an EMBL/GenBank/DDBJ whole genome shotgun (WGS) entry which is preliminary data.</text>
</comment>
<evidence type="ECO:0000256" key="1">
    <source>
        <dbReference type="SAM" id="MobiDB-lite"/>
    </source>
</evidence>
<name>A0A5B7GNY0_PORTR</name>
<reference evidence="2 3" key="1">
    <citation type="submission" date="2019-05" db="EMBL/GenBank/DDBJ databases">
        <title>Another draft genome of Portunus trituberculatus and its Hox gene families provides insights of decapod evolution.</title>
        <authorList>
            <person name="Jeong J.-H."/>
            <person name="Song I."/>
            <person name="Kim S."/>
            <person name="Choi T."/>
            <person name="Kim D."/>
            <person name="Ryu S."/>
            <person name="Kim W."/>
        </authorList>
    </citation>
    <scope>NUCLEOTIDE SEQUENCE [LARGE SCALE GENOMIC DNA]</scope>
    <source>
        <tissue evidence="2">Muscle</tissue>
    </source>
</reference>
<gene>
    <name evidence="2" type="ORF">E2C01_052270</name>
</gene>
<protein>
    <submittedName>
        <fullName evidence="2">Uncharacterized protein</fullName>
    </submittedName>
</protein>
<dbReference type="EMBL" id="VSRR010015520">
    <property type="protein sequence ID" value="MPC58274.1"/>
    <property type="molecule type" value="Genomic_DNA"/>
</dbReference>
<sequence length="89" mass="9436">MTTIITIAFVTEAVTRQRHRVSHEGEKEREILLSVTAAARSHAASPSRFLSISGWEQRKGGGRAHGGRQNLIPGADGVGSSRRLGSGAS</sequence>
<feature type="region of interest" description="Disordered" evidence="1">
    <location>
        <begin position="51"/>
        <end position="89"/>
    </location>
</feature>
<evidence type="ECO:0000313" key="2">
    <source>
        <dbReference type="EMBL" id="MPC58274.1"/>
    </source>
</evidence>
<dbReference type="AlphaFoldDB" id="A0A5B7GNY0"/>
<accession>A0A5B7GNY0</accession>
<keyword evidence="3" id="KW-1185">Reference proteome</keyword>
<dbReference type="Proteomes" id="UP000324222">
    <property type="component" value="Unassembled WGS sequence"/>
</dbReference>
<evidence type="ECO:0000313" key="3">
    <source>
        <dbReference type="Proteomes" id="UP000324222"/>
    </source>
</evidence>